<evidence type="ECO:0000256" key="2">
    <source>
        <dbReference type="ARBA" id="ARBA00022704"/>
    </source>
</evidence>
<feature type="domain" description="Cystatin" evidence="5">
    <location>
        <begin position="23"/>
        <end position="130"/>
    </location>
</feature>
<evidence type="ECO:0000313" key="7">
    <source>
        <dbReference type="Proteomes" id="UP000327157"/>
    </source>
</evidence>
<reference evidence="6 7" key="1">
    <citation type="submission" date="2019-09" db="EMBL/GenBank/DDBJ databases">
        <authorList>
            <person name="Ou C."/>
        </authorList>
    </citation>
    <scope>NUCLEOTIDE SEQUENCE [LARGE SCALE GENOMIC DNA]</scope>
    <source>
        <strain evidence="6">S2</strain>
        <tissue evidence="6">Leaf</tissue>
    </source>
</reference>
<dbReference type="PANTHER" id="PTHR47364:SF2">
    <property type="entry name" value="CYSTEINE PROTEINASE INHIBITOR 5"/>
    <property type="match status" value="1"/>
</dbReference>
<keyword evidence="4" id="KW-0732">Signal</keyword>
<dbReference type="Pfam" id="PF16845">
    <property type="entry name" value="SQAPI"/>
    <property type="match status" value="1"/>
</dbReference>
<protein>
    <submittedName>
        <fullName evidence="6">Cysteine proteinase inhibitor 1-like</fullName>
    </submittedName>
</protein>
<keyword evidence="2" id="KW-0789">Thiol protease inhibitor</keyword>
<gene>
    <name evidence="6" type="ORF">D8674_028132</name>
</gene>
<evidence type="ECO:0000313" key="6">
    <source>
        <dbReference type="EMBL" id="KAB2637598.1"/>
    </source>
</evidence>
<feature type="chain" id="PRO_5024389191" evidence="4">
    <location>
        <begin position="20"/>
        <end position="203"/>
    </location>
</feature>
<evidence type="ECO:0000256" key="4">
    <source>
        <dbReference type="SAM" id="SignalP"/>
    </source>
</evidence>
<dbReference type="Proteomes" id="UP000327157">
    <property type="component" value="Chromosome 5"/>
</dbReference>
<comment type="caution">
    <text evidence="6">The sequence shown here is derived from an EMBL/GenBank/DDBJ whole genome shotgun (WGS) entry which is preliminary data.</text>
</comment>
<dbReference type="EMBL" id="SMOL01000004">
    <property type="protein sequence ID" value="KAB2637598.1"/>
    <property type="molecule type" value="Genomic_DNA"/>
</dbReference>
<dbReference type="PROSITE" id="PS00287">
    <property type="entry name" value="CYSTATIN"/>
    <property type="match status" value="1"/>
</dbReference>
<evidence type="ECO:0000256" key="1">
    <source>
        <dbReference type="ARBA" id="ARBA00022690"/>
    </source>
</evidence>
<keyword evidence="7" id="KW-1185">Reference proteome</keyword>
<feature type="region of interest" description="Disordered" evidence="3">
    <location>
        <begin position="166"/>
        <end position="192"/>
    </location>
</feature>
<accession>A0A5N5ICT9</accession>
<dbReference type="GO" id="GO:0004869">
    <property type="term" value="F:cysteine-type endopeptidase inhibitor activity"/>
    <property type="evidence" value="ECO:0007669"/>
    <property type="project" value="UniProtKB-KW"/>
</dbReference>
<dbReference type="InterPro" id="IPR046350">
    <property type="entry name" value="Cystatin_sf"/>
</dbReference>
<dbReference type="CDD" id="cd00042">
    <property type="entry name" value="CY"/>
    <property type="match status" value="1"/>
</dbReference>
<proteinExistence type="predicted"/>
<dbReference type="InterPro" id="IPR000010">
    <property type="entry name" value="Cystatin_dom"/>
</dbReference>
<dbReference type="PANTHER" id="PTHR47364">
    <property type="entry name" value="CYSTEINE PROTEINASE INHIBITOR 5"/>
    <property type="match status" value="1"/>
</dbReference>
<dbReference type="AlphaFoldDB" id="A0A5N5ICT9"/>
<feature type="signal peptide" evidence="4">
    <location>
        <begin position="1"/>
        <end position="19"/>
    </location>
</feature>
<reference evidence="6 7" key="3">
    <citation type="submission" date="2019-11" db="EMBL/GenBank/DDBJ databases">
        <title>A de novo genome assembly of a pear dwarfing rootstock.</title>
        <authorList>
            <person name="Wang F."/>
            <person name="Wang J."/>
            <person name="Li S."/>
            <person name="Zhang Y."/>
            <person name="Fang M."/>
            <person name="Ma L."/>
            <person name="Zhao Y."/>
            <person name="Jiang S."/>
        </authorList>
    </citation>
    <scope>NUCLEOTIDE SEQUENCE [LARGE SCALE GENOMIC DNA]</scope>
    <source>
        <strain evidence="6">S2</strain>
        <tissue evidence="6">Leaf</tissue>
    </source>
</reference>
<dbReference type="OrthoDB" id="2016588at2759"/>
<evidence type="ECO:0000259" key="5">
    <source>
        <dbReference type="SMART" id="SM00043"/>
    </source>
</evidence>
<feature type="compositionally biased region" description="Basic residues" evidence="3">
    <location>
        <begin position="173"/>
        <end position="182"/>
    </location>
</feature>
<organism evidence="6 7">
    <name type="scientific">Pyrus ussuriensis x Pyrus communis</name>
    <dbReference type="NCBI Taxonomy" id="2448454"/>
    <lineage>
        <taxon>Eukaryota</taxon>
        <taxon>Viridiplantae</taxon>
        <taxon>Streptophyta</taxon>
        <taxon>Embryophyta</taxon>
        <taxon>Tracheophyta</taxon>
        <taxon>Spermatophyta</taxon>
        <taxon>Magnoliopsida</taxon>
        <taxon>eudicotyledons</taxon>
        <taxon>Gunneridae</taxon>
        <taxon>Pentapetalae</taxon>
        <taxon>rosids</taxon>
        <taxon>fabids</taxon>
        <taxon>Rosales</taxon>
        <taxon>Rosaceae</taxon>
        <taxon>Amygdaloideae</taxon>
        <taxon>Maleae</taxon>
        <taxon>Pyrus</taxon>
    </lineage>
</organism>
<evidence type="ECO:0000256" key="3">
    <source>
        <dbReference type="SAM" id="MobiDB-lite"/>
    </source>
</evidence>
<dbReference type="SUPFAM" id="SSF54403">
    <property type="entry name" value="Cystatin/monellin"/>
    <property type="match status" value="1"/>
</dbReference>
<name>A0A5N5ICT9_9ROSA</name>
<dbReference type="SMART" id="SM00043">
    <property type="entry name" value="CY"/>
    <property type="match status" value="1"/>
</dbReference>
<sequence length="203" mass="23110">MRPQCLLLLVVLILPLAAATSTVQIGGWKTIEDVSNPVVREAAEFVASEYNTKQAKDQNKLVFETVLRGETQLVAGTNYKLVISAKNESSVANPTRVIGTDAANNYEVFVYDRAWEHHKELHTDKSFTQQRPYIQPCHPPSQHAHHFTCPLWTLCCQSRKILIDGHDAPKVPPRSRRRRHHPSSGCRPYHNPCRRLEAHRGHR</sequence>
<keyword evidence="1" id="KW-0646">Protease inhibitor</keyword>
<reference evidence="7" key="2">
    <citation type="submission" date="2019-10" db="EMBL/GenBank/DDBJ databases">
        <title>A de novo genome assembly of a pear dwarfing rootstock.</title>
        <authorList>
            <person name="Wang F."/>
            <person name="Wang J."/>
            <person name="Li S."/>
            <person name="Zhang Y."/>
            <person name="Fang M."/>
            <person name="Ma L."/>
            <person name="Zhao Y."/>
            <person name="Jiang S."/>
        </authorList>
    </citation>
    <scope>NUCLEOTIDE SEQUENCE [LARGE SCALE GENOMIC DNA]</scope>
</reference>
<dbReference type="Gene3D" id="3.10.450.10">
    <property type="match status" value="1"/>
</dbReference>
<dbReference type="InterPro" id="IPR018073">
    <property type="entry name" value="Prot_inh_cystat_CS"/>
</dbReference>